<evidence type="ECO:0000256" key="2">
    <source>
        <dbReference type="ARBA" id="ARBA00023125"/>
    </source>
</evidence>
<dbReference type="SUPFAM" id="SSF47413">
    <property type="entry name" value="lambda repressor-like DNA-binding domains"/>
    <property type="match status" value="1"/>
</dbReference>
<gene>
    <name evidence="5" type="ORF">EES38_15175</name>
</gene>
<dbReference type="OrthoDB" id="9798934at2"/>
<dbReference type="GO" id="GO:0003700">
    <property type="term" value="F:DNA-binding transcription factor activity"/>
    <property type="evidence" value="ECO:0007669"/>
    <property type="project" value="TreeGrafter"/>
</dbReference>
<organism evidence="5 6">
    <name type="scientific">Vibrio viridaestus</name>
    <dbReference type="NCBI Taxonomy" id="2487322"/>
    <lineage>
        <taxon>Bacteria</taxon>
        <taxon>Pseudomonadati</taxon>
        <taxon>Pseudomonadota</taxon>
        <taxon>Gammaproteobacteria</taxon>
        <taxon>Vibrionales</taxon>
        <taxon>Vibrionaceae</taxon>
        <taxon>Vibrio</taxon>
    </lineage>
</organism>
<accession>A0A3N9TD22</accession>
<dbReference type="PANTHER" id="PTHR30146:SF109">
    <property type="entry name" value="HTH-TYPE TRANSCRIPTIONAL REGULATOR GALS"/>
    <property type="match status" value="1"/>
</dbReference>
<dbReference type="SMART" id="SM00354">
    <property type="entry name" value="HTH_LACI"/>
    <property type="match status" value="1"/>
</dbReference>
<dbReference type="InterPro" id="IPR000843">
    <property type="entry name" value="HTH_LacI"/>
</dbReference>
<evidence type="ECO:0000259" key="4">
    <source>
        <dbReference type="PROSITE" id="PS50932"/>
    </source>
</evidence>
<dbReference type="GO" id="GO:0000976">
    <property type="term" value="F:transcription cis-regulatory region binding"/>
    <property type="evidence" value="ECO:0007669"/>
    <property type="project" value="TreeGrafter"/>
</dbReference>
<evidence type="ECO:0000256" key="3">
    <source>
        <dbReference type="ARBA" id="ARBA00023163"/>
    </source>
</evidence>
<dbReference type="Pfam" id="PF00356">
    <property type="entry name" value="LacI"/>
    <property type="match status" value="1"/>
</dbReference>
<dbReference type="InterPro" id="IPR046335">
    <property type="entry name" value="LacI/GalR-like_sensor"/>
</dbReference>
<dbReference type="CDD" id="cd01392">
    <property type="entry name" value="HTH_LacI"/>
    <property type="match status" value="1"/>
</dbReference>
<evidence type="ECO:0000313" key="5">
    <source>
        <dbReference type="EMBL" id="RQW62061.1"/>
    </source>
</evidence>
<dbReference type="PANTHER" id="PTHR30146">
    <property type="entry name" value="LACI-RELATED TRANSCRIPTIONAL REPRESSOR"/>
    <property type="match status" value="1"/>
</dbReference>
<dbReference type="RefSeq" id="WP_124938056.1">
    <property type="nucleotide sequence ID" value="NZ_RJVQ01000007.1"/>
</dbReference>
<dbReference type="Pfam" id="PF13377">
    <property type="entry name" value="Peripla_BP_3"/>
    <property type="match status" value="1"/>
</dbReference>
<keyword evidence="6" id="KW-1185">Reference proteome</keyword>
<proteinExistence type="predicted"/>
<evidence type="ECO:0000313" key="6">
    <source>
        <dbReference type="Proteomes" id="UP000281112"/>
    </source>
</evidence>
<evidence type="ECO:0000256" key="1">
    <source>
        <dbReference type="ARBA" id="ARBA00023015"/>
    </source>
</evidence>
<dbReference type="Proteomes" id="UP000281112">
    <property type="component" value="Unassembled WGS sequence"/>
</dbReference>
<dbReference type="PROSITE" id="PS50932">
    <property type="entry name" value="HTH_LACI_2"/>
    <property type="match status" value="1"/>
</dbReference>
<keyword evidence="2" id="KW-0238">DNA-binding</keyword>
<keyword evidence="1" id="KW-0805">Transcription regulation</keyword>
<dbReference type="Gene3D" id="3.40.50.2300">
    <property type="match status" value="2"/>
</dbReference>
<protein>
    <submittedName>
        <fullName evidence="5">LacI family transcriptional regulator</fullName>
    </submittedName>
</protein>
<dbReference type="InterPro" id="IPR028082">
    <property type="entry name" value="Peripla_BP_I"/>
</dbReference>
<dbReference type="Gene3D" id="1.10.260.40">
    <property type="entry name" value="lambda repressor-like DNA-binding domains"/>
    <property type="match status" value="1"/>
</dbReference>
<dbReference type="AlphaFoldDB" id="A0A3N9TD22"/>
<reference evidence="5 6" key="1">
    <citation type="submission" date="2018-11" db="EMBL/GenBank/DDBJ databases">
        <title>Vibrio LJC006 sp. nov., isolated from seawater during the bloom of the enteromorpha.</title>
        <authorList>
            <person name="Liang J."/>
        </authorList>
    </citation>
    <scope>NUCLEOTIDE SEQUENCE [LARGE SCALE GENOMIC DNA]</scope>
    <source>
        <strain evidence="5 6">LJC006</strain>
    </source>
</reference>
<sequence length="331" mass="37413">MSTTIKDIANALGISHSTVSRALNNSQRVQASTRELIFKTAHEMNYVPNAAARDMKKNSLPVLGVVTFNMGRSAYGSEMIGVINQQARKMGYQLIYIHVEDGFPSEDDYNILRERRVSGLIFVSLDPDAIEHNAIFDEIKTVFVNCYCERPGYSSVQANNIQGLFDITHYSLQHGYNKTMFINLESLYQASRDRKSGYQQALMLNNHDFEPDKYIEVPVDFSFDFNTLDSQIQAAIDDGVDVILCGRDEIALEVYFTLARLGLSIPDDIAVIGFDNQSIISQRVSPKLTTVELPYQKMARQGVQLLLRQQNQTEQITINCEPIFRGSMLKK</sequence>
<dbReference type="EMBL" id="RJVQ01000007">
    <property type="protein sequence ID" value="RQW62061.1"/>
    <property type="molecule type" value="Genomic_DNA"/>
</dbReference>
<name>A0A3N9TD22_9VIBR</name>
<comment type="caution">
    <text evidence="5">The sequence shown here is derived from an EMBL/GenBank/DDBJ whole genome shotgun (WGS) entry which is preliminary data.</text>
</comment>
<feature type="domain" description="HTH lacI-type" evidence="4">
    <location>
        <begin position="3"/>
        <end position="57"/>
    </location>
</feature>
<dbReference type="SUPFAM" id="SSF53822">
    <property type="entry name" value="Periplasmic binding protein-like I"/>
    <property type="match status" value="1"/>
</dbReference>
<dbReference type="InterPro" id="IPR010982">
    <property type="entry name" value="Lambda_DNA-bd_dom_sf"/>
</dbReference>
<keyword evidence="3" id="KW-0804">Transcription</keyword>